<dbReference type="RefSeq" id="WP_092206346.1">
    <property type="nucleotide sequence ID" value="NZ_FOVN01000001.1"/>
</dbReference>
<evidence type="ECO:0000313" key="3">
    <source>
        <dbReference type="EMBL" id="SFN49527.1"/>
    </source>
</evidence>
<dbReference type="InterPro" id="IPR050879">
    <property type="entry name" value="Acyltransferase_3"/>
</dbReference>
<feature type="transmembrane region" description="Helical" evidence="1">
    <location>
        <begin position="327"/>
        <end position="345"/>
    </location>
</feature>
<organism evidence="3 4">
    <name type="scientific">Bizionia echini</name>
    <dbReference type="NCBI Taxonomy" id="649333"/>
    <lineage>
        <taxon>Bacteria</taxon>
        <taxon>Pseudomonadati</taxon>
        <taxon>Bacteroidota</taxon>
        <taxon>Flavobacteriia</taxon>
        <taxon>Flavobacteriales</taxon>
        <taxon>Flavobacteriaceae</taxon>
        <taxon>Bizionia</taxon>
    </lineage>
</organism>
<dbReference type="GO" id="GO:0016747">
    <property type="term" value="F:acyltransferase activity, transferring groups other than amino-acyl groups"/>
    <property type="evidence" value="ECO:0007669"/>
    <property type="project" value="InterPro"/>
</dbReference>
<dbReference type="AlphaFoldDB" id="A0A1I4ZH98"/>
<feature type="transmembrane region" description="Helical" evidence="1">
    <location>
        <begin position="271"/>
        <end position="289"/>
    </location>
</feature>
<protein>
    <submittedName>
        <fullName evidence="3">Peptidoglycan/LPS O-acetylase OafA/YrhL, contains acyltransferase and SGNH-hydrolase domains</fullName>
    </submittedName>
</protein>
<evidence type="ECO:0000256" key="1">
    <source>
        <dbReference type="SAM" id="Phobius"/>
    </source>
</evidence>
<dbReference type="OrthoDB" id="290051at2"/>
<evidence type="ECO:0000259" key="2">
    <source>
        <dbReference type="Pfam" id="PF01757"/>
    </source>
</evidence>
<feature type="transmembrane region" description="Helical" evidence="1">
    <location>
        <begin position="160"/>
        <end position="181"/>
    </location>
</feature>
<keyword evidence="1" id="KW-0812">Transmembrane</keyword>
<feature type="transmembrane region" description="Helical" evidence="1">
    <location>
        <begin position="30"/>
        <end position="48"/>
    </location>
</feature>
<feature type="transmembrane region" description="Helical" evidence="1">
    <location>
        <begin position="109"/>
        <end position="126"/>
    </location>
</feature>
<keyword evidence="4" id="KW-1185">Reference proteome</keyword>
<dbReference type="Proteomes" id="UP000198705">
    <property type="component" value="Unassembled WGS sequence"/>
</dbReference>
<keyword evidence="3" id="KW-0808">Transferase</keyword>
<dbReference type="PANTHER" id="PTHR23028">
    <property type="entry name" value="ACETYLTRANSFERASE"/>
    <property type="match status" value="1"/>
</dbReference>
<proteinExistence type="predicted"/>
<dbReference type="STRING" id="649333.SAMN04487989_101821"/>
<name>A0A1I4ZH98_9FLAO</name>
<accession>A0A1I4ZH98</accession>
<feature type="transmembrane region" description="Helical" evidence="1">
    <location>
        <begin position="214"/>
        <end position="235"/>
    </location>
</feature>
<feature type="transmembrane region" description="Helical" evidence="1">
    <location>
        <begin position="247"/>
        <end position="265"/>
    </location>
</feature>
<evidence type="ECO:0000313" key="4">
    <source>
        <dbReference type="Proteomes" id="UP000198705"/>
    </source>
</evidence>
<sequence length="360" mass="42117">MGHIRTFLAIIVIISHTQAFFGFNFLGGQIAVQTFYIISGFYMALILNEKYIGVNNSYKLFITNRLMRLYPVYWVVLVVIVFSSLLFGIATDGASYGPLNVFIDNYDTLHFSSLIIVGFTNIFIFFQDALLFFEVNLSTGIFFFQPNFNLQALNGFDFALIPQAWTVALELMFYLLSPFIVRRKAKIIFGFFLVLLLLKYFMQTHLGLNHIPWLFRFFPTELPLFLLGVFAYKIYKSNKINFKNVKVNRLVIFVLLVVMVLYDKITFDYKNQIFFVLFFASIPFIFELTKNSKLDRYIGELSYPLYITHIFVIVIVKNLNVVMVNRGIMVIIISIIFSIFLKHFISDKVDNYRQNRLEKQ</sequence>
<keyword evidence="3" id="KW-0012">Acyltransferase</keyword>
<dbReference type="GO" id="GO:0016020">
    <property type="term" value="C:membrane"/>
    <property type="evidence" value="ECO:0007669"/>
    <property type="project" value="TreeGrafter"/>
</dbReference>
<feature type="transmembrane region" description="Helical" evidence="1">
    <location>
        <begin position="131"/>
        <end position="148"/>
    </location>
</feature>
<feature type="transmembrane region" description="Helical" evidence="1">
    <location>
        <begin position="7"/>
        <end position="24"/>
    </location>
</feature>
<dbReference type="InterPro" id="IPR002656">
    <property type="entry name" value="Acyl_transf_3_dom"/>
</dbReference>
<feature type="transmembrane region" description="Helical" evidence="1">
    <location>
        <begin position="301"/>
        <end position="321"/>
    </location>
</feature>
<keyword evidence="3" id="KW-0378">Hydrolase</keyword>
<feature type="transmembrane region" description="Helical" evidence="1">
    <location>
        <begin position="188"/>
        <end position="208"/>
    </location>
</feature>
<keyword evidence="1" id="KW-0472">Membrane</keyword>
<reference evidence="4" key="1">
    <citation type="submission" date="2016-10" db="EMBL/GenBank/DDBJ databases">
        <authorList>
            <person name="Varghese N."/>
            <person name="Submissions S."/>
        </authorList>
    </citation>
    <scope>NUCLEOTIDE SEQUENCE [LARGE SCALE GENOMIC DNA]</scope>
    <source>
        <strain evidence="4">DSM 23925</strain>
    </source>
</reference>
<feature type="transmembrane region" description="Helical" evidence="1">
    <location>
        <begin position="69"/>
        <end position="89"/>
    </location>
</feature>
<keyword evidence="1" id="KW-1133">Transmembrane helix</keyword>
<dbReference type="EMBL" id="FOVN01000001">
    <property type="protein sequence ID" value="SFN49527.1"/>
    <property type="molecule type" value="Genomic_DNA"/>
</dbReference>
<dbReference type="PANTHER" id="PTHR23028:SF53">
    <property type="entry name" value="ACYL_TRANSF_3 DOMAIN-CONTAINING PROTEIN"/>
    <property type="match status" value="1"/>
</dbReference>
<dbReference type="GO" id="GO:0016787">
    <property type="term" value="F:hydrolase activity"/>
    <property type="evidence" value="ECO:0007669"/>
    <property type="project" value="UniProtKB-KW"/>
</dbReference>
<gene>
    <name evidence="3" type="ORF">SAMN04487989_101821</name>
</gene>
<dbReference type="GO" id="GO:0000271">
    <property type="term" value="P:polysaccharide biosynthetic process"/>
    <property type="evidence" value="ECO:0007669"/>
    <property type="project" value="TreeGrafter"/>
</dbReference>
<feature type="domain" description="Acyltransferase 3" evidence="2">
    <location>
        <begin position="4"/>
        <end position="339"/>
    </location>
</feature>
<dbReference type="Pfam" id="PF01757">
    <property type="entry name" value="Acyl_transf_3"/>
    <property type="match status" value="1"/>
</dbReference>